<reference evidence="2" key="1">
    <citation type="journal article" date="2022" name="Mol. Ecol. Resour.">
        <title>The genomes of chicory, endive, great burdock and yacon provide insights into Asteraceae palaeo-polyploidization history and plant inulin production.</title>
        <authorList>
            <person name="Fan W."/>
            <person name="Wang S."/>
            <person name="Wang H."/>
            <person name="Wang A."/>
            <person name="Jiang F."/>
            <person name="Liu H."/>
            <person name="Zhao H."/>
            <person name="Xu D."/>
            <person name="Zhang Y."/>
        </authorList>
    </citation>
    <scope>NUCLEOTIDE SEQUENCE [LARGE SCALE GENOMIC DNA]</scope>
    <source>
        <strain evidence="2">cv. Yunnan</strain>
    </source>
</reference>
<sequence>MMKMFKSQTAFAMTSLLRQSICISNQFHQEVIHPFDAQAGPRRRGLHRFWMFRVGLGSVGVGSSVL</sequence>
<dbReference type="EMBL" id="CM042033">
    <property type="protein sequence ID" value="KAI3775244.1"/>
    <property type="molecule type" value="Genomic_DNA"/>
</dbReference>
<organism evidence="1 2">
    <name type="scientific">Smallanthus sonchifolius</name>
    <dbReference type="NCBI Taxonomy" id="185202"/>
    <lineage>
        <taxon>Eukaryota</taxon>
        <taxon>Viridiplantae</taxon>
        <taxon>Streptophyta</taxon>
        <taxon>Embryophyta</taxon>
        <taxon>Tracheophyta</taxon>
        <taxon>Spermatophyta</taxon>
        <taxon>Magnoliopsida</taxon>
        <taxon>eudicotyledons</taxon>
        <taxon>Gunneridae</taxon>
        <taxon>Pentapetalae</taxon>
        <taxon>asterids</taxon>
        <taxon>campanulids</taxon>
        <taxon>Asterales</taxon>
        <taxon>Asteraceae</taxon>
        <taxon>Asteroideae</taxon>
        <taxon>Heliantheae alliance</taxon>
        <taxon>Millerieae</taxon>
        <taxon>Smallanthus</taxon>
    </lineage>
</organism>
<reference evidence="1 2" key="2">
    <citation type="journal article" date="2022" name="Mol. Ecol. Resour.">
        <title>The genomes of chicory, endive, great burdock and yacon provide insights into Asteraceae paleo-polyploidization history and plant inulin production.</title>
        <authorList>
            <person name="Fan W."/>
            <person name="Wang S."/>
            <person name="Wang H."/>
            <person name="Wang A."/>
            <person name="Jiang F."/>
            <person name="Liu H."/>
            <person name="Zhao H."/>
            <person name="Xu D."/>
            <person name="Zhang Y."/>
        </authorList>
    </citation>
    <scope>NUCLEOTIDE SEQUENCE [LARGE SCALE GENOMIC DNA]</scope>
    <source>
        <strain evidence="2">cv. Yunnan</strain>
        <tissue evidence="1">Leaves</tissue>
    </source>
</reference>
<name>A0ACB9FVJ7_9ASTR</name>
<dbReference type="Proteomes" id="UP001056120">
    <property type="component" value="Linkage Group LG16"/>
</dbReference>
<proteinExistence type="predicted"/>
<accession>A0ACB9FVJ7</accession>
<comment type="caution">
    <text evidence="1">The sequence shown here is derived from an EMBL/GenBank/DDBJ whole genome shotgun (WGS) entry which is preliminary data.</text>
</comment>
<protein>
    <submittedName>
        <fullName evidence="1">Uncharacterized protein</fullName>
    </submittedName>
</protein>
<evidence type="ECO:0000313" key="1">
    <source>
        <dbReference type="EMBL" id="KAI3775244.1"/>
    </source>
</evidence>
<keyword evidence="2" id="KW-1185">Reference proteome</keyword>
<evidence type="ECO:0000313" key="2">
    <source>
        <dbReference type="Proteomes" id="UP001056120"/>
    </source>
</evidence>
<gene>
    <name evidence="1" type="ORF">L1987_49815</name>
</gene>